<keyword evidence="2" id="KW-1185">Reference proteome</keyword>
<accession>A0AAV8Z2G7</accession>
<comment type="caution">
    <text evidence="1">The sequence shown here is derived from an EMBL/GenBank/DDBJ whole genome shotgun (WGS) entry which is preliminary data.</text>
</comment>
<organism evidence="1 2">
    <name type="scientific">Aromia moschata</name>
    <dbReference type="NCBI Taxonomy" id="1265417"/>
    <lineage>
        <taxon>Eukaryota</taxon>
        <taxon>Metazoa</taxon>
        <taxon>Ecdysozoa</taxon>
        <taxon>Arthropoda</taxon>
        <taxon>Hexapoda</taxon>
        <taxon>Insecta</taxon>
        <taxon>Pterygota</taxon>
        <taxon>Neoptera</taxon>
        <taxon>Endopterygota</taxon>
        <taxon>Coleoptera</taxon>
        <taxon>Polyphaga</taxon>
        <taxon>Cucujiformia</taxon>
        <taxon>Chrysomeloidea</taxon>
        <taxon>Cerambycidae</taxon>
        <taxon>Cerambycinae</taxon>
        <taxon>Callichromatini</taxon>
        <taxon>Aromia</taxon>
    </lineage>
</organism>
<dbReference type="AlphaFoldDB" id="A0AAV8Z2G7"/>
<evidence type="ECO:0000313" key="1">
    <source>
        <dbReference type="EMBL" id="KAJ8957431.1"/>
    </source>
</evidence>
<reference evidence="1" key="1">
    <citation type="journal article" date="2023" name="Insect Mol. Biol.">
        <title>Genome sequencing provides insights into the evolution of gene families encoding plant cell wall-degrading enzymes in longhorned beetles.</title>
        <authorList>
            <person name="Shin N.R."/>
            <person name="Okamura Y."/>
            <person name="Kirsch R."/>
            <person name="Pauchet Y."/>
        </authorList>
    </citation>
    <scope>NUCLEOTIDE SEQUENCE</scope>
    <source>
        <strain evidence="1">AMC_N1</strain>
    </source>
</reference>
<gene>
    <name evidence="1" type="ORF">NQ318_004911</name>
</gene>
<dbReference type="EMBL" id="JAPWTK010000023">
    <property type="protein sequence ID" value="KAJ8957431.1"/>
    <property type="molecule type" value="Genomic_DNA"/>
</dbReference>
<sequence length="63" mass="7384">MSEQEVHTLGMILYHKPRYLIGPKDFEVARKQWQIRVTVVDLDRVSMKSISMPLPTSWKLIDA</sequence>
<evidence type="ECO:0000313" key="2">
    <source>
        <dbReference type="Proteomes" id="UP001162162"/>
    </source>
</evidence>
<name>A0AAV8Z2G7_9CUCU</name>
<protein>
    <submittedName>
        <fullName evidence="1">Uncharacterized protein</fullName>
    </submittedName>
</protein>
<dbReference type="Proteomes" id="UP001162162">
    <property type="component" value="Unassembled WGS sequence"/>
</dbReference>
<proteinExistence type="predicted"/>